<organism evidence="2 3">
    <name type="scientific">Acetobacter fallax</name>
    <dbReference type="NCBI Taxonomy" id="1737473"/>
    <lineage>
        <taxon>Bacteria</taxon>
        <taxon>Pseudomonadati</taxon>
        <taxon>Pseudomonadota</taxon>
        <taxon>Alphaproteobacteria</taxon>
        <taxon>Acetobacterales</taxon>
        <taxon>Acetobacteraceae</taxon>
        <taxon>Acetobacter</taxon>
    </lineage>
</organism>
<proteinExistence type="predicted"/>
<name>A0ABX0KBQ9_9PROT</name>
<sequence>MIVESNPMSSDSSAKEIFSYISENSKNEDVQLLGGSLQDVENALVDAEQFNRKNGIRHFQISSKESLTDEQFKEMIERVKAEFHISDDDIVFSAIHTFKRSDPNADPRHAHLGVRLVNPENGKVKSFDNLYQRQEKISRMAEVDYGFQLVKGAHNRAVWHHVPEEYKDKIAPLCEGDRPQNSMSEGTIKKLTRLGKDTYEIKQDIKNLFAESQTYSEFKEKIEDKGWTITNGTKKPDMLVMNDENGIFLGSVNRLTGIKKKDLDALIASPDSPIDSFIARHIPSDTIAMDNSPGIASRGPALETSEKPQEVDKDASSTTDQSKAQKPSDVDITSIIASVDSEKSVATDDMSIEEKQAVSFFNKQESEKDELTKMQLSAQKKLAESMQTLVIHDYNFYEIWGNWSKYVNNEINRQTDIINQEHPRLKHLDDKQVRSFLYKNFKSELSDFKERRNHLITLRKEIREHDKKSNSITGLYHGYQKNKKSAQEEEQMEQLKLLAQFIIDSMLHKMGFLKNKPDKNHYLTEAQREAVLAKYKRNEYAKLLVQHDDQSKAINSLSTMKVYHRDGVLNDFKNRPEVEIAREMLRKLEKVKNIELSKLNPDEYEQFESHIKDLDVDSVNKLMTEHSMRTLREEREKDKTNAIGNIHENDIEQENPSEIEKNIYRKKMKKSGQSFNR</sequence>
<evidence type="ECO:0000313" key="3">
    <source>
        <dbReference type="Proteomes" id="UP000615326"/>
    </source>
</evidence>
<feature type="compositionally biased region" description="Basic and acidic residues" evidence="1">
    <location>
        <begin position="304"/>
        <end position="315"/>
    </location>
</feature>
<keyword evidence="3" id="KW-1185">Reference proteome</keyword>
<evidence type="ECO:0000256" key="1">
    <source>
        <dbReference type="SAM" id="MobiDB-lite"/>
    </source>
</evidence>
<feature type="compositionally biased region" description="Polar residues" evidence="1">
    <location>
        <begin position="316"/>
        <end position="325"/>
    </location>
</feature>
<accession>A0ABX0KBQ9</accession>
<reference evidence="2 3" key="1">
    <citation type="journal article" date="2020" name="Int. J. Syst. Evol. Microbiol.">
        <title>Novel acetic acid bacteria from cider fermentations: Acetobacter conturbans sp. nov. and Acetobacter fallax sp. nov.</title>
        <authorList>
            <person name="Sombolestani A.S."/>
            <person name="Cleenwerck I."/>
            <person name="Cnockaert M."/>
            <person name="Borremans W."/>
            <person name="Wieme A.D."/>
            <person name="De Vuyst L."/>
            <person name="Vandamme P."/>
        </authorList>
    </citation>
    <scope>NUCLEOTIDE SEQUENCE [LARGE SCALE GENOMIC DNA]</scope>
    <source>
        <strain evidence="2 3">LMG 1637</strain>
    </source>
</reference>
<protein>
    <submittedName>
        <fullName evidence="2">Uncharacterized protein</fullName>
    </submittedName>
</protein>
<comment type="caution">
    <text evidence="2">The sequence shown here is derived from an EMBL/GenBank/DDBJ whole genome shotgun (WGS) entry which is preliminary data.</text>
</comment>
<dbReference type="EMBL" id="WOSW01000012">
    <property type="protein sequence ID" value="NHO32586.1"/>
    <property type="molecule type" value="Genomic_DNA"/>
</dbReference>
<feature type="region of interest" description="Disordered" evidence="1">
    <location>
        <begin position="288"/>
        <end position="329"/>
    </location>
</feature>
<dbReference type="RefSeq" id="WP_173577115.1">
    <property type="nucleotide sequence ID" value="NZ_WOSW01000012.1"/>
</dbReference>
<dbReference type="Proteomes" id="UP000615326">
    <property type="component" value="Unassembled WGS sequence"/>
</dbReference>
<evidence type="ECO:0000313" key="2">
    <source>
        <dbReference type="EMBL" id="NHO32586.1"/>
    </source>
</evidence>
<gene>
    <name evidence="2" type="ORF">GOB84_08435</name>
</gene>